<evidence type="ECO:0000259" key="8">
    <source>
        <dbReference type="Pfam" id="PF07559"/>
    </source>
</evidence>
<accession>A0A4Q0MGD1</accession>
<feature type="domain" description="Flagellar basal body rod protein N-terminal" evidence="6">
    <location>
        <begin position="7"/>
        <end position="37"/>
    </location>
</feature>
<evidence type="ECO:0000259" key="7">
    <source>
        <dbReference type="Pfam" id="PF06429"/>
    </source>
</evidence>
<feature type="domain" description="Flagellar hook protein FlgE D2" evidence="8">
    <location>
        <begin position="221"/>
        <end position="346"/>
    </location>
</feature>
<keyword evidence="10" id="KW-0969">Cilium</keyword>
<dbReference type="InterPro" id="IPR001444">
    <property type="entry name" value="Flag_bb_rod_N"/>
</dbReference>
<dbReference type="Pfam" id="PF07559">
    <property type="entry name" value="FlgE_D2"/>
    <property type="match status" value="1"/>
</dbReference>
<comment type="function">
    <text evidence="5">A flexible structure which links the flagellar filament to the drive apparatus in the basal body.</text>
</comment>
<evidence type="ECO:0000256" key="5">
    <source>
        <dbReference type="RuleBase" id="RU362116"/>
    </source>
</evidence>
<dbReference type="Gene3D" id="2.60.98.20">
    <property type="entry name" value="Flagellar hook protein FlgE"/>
    <property type="match status" value="1"/>
</dbReference>
<dbReference type="AlphaFoldDB" id="A0A4Q0MGD1"/>
<protein>
    <recommendedName>
        <fullName evidence="3 5">Flagellar hook protein FlgE</fullName>
    </recommendedName>
</protein>
<keyword evidence="10" id="KW-0282">Flagellum</keyword>
<dbReference type="Proteomes" id="UP000289708">
    <property type="component" value="Unassembled WGS sequence"/>
</dbReference>
<dbReference type="GO" id="GO:0009425">
    <property type="term" value="C:bacterial-type flagellum basal body"/>
    <property type="evidence" value="ECO:0007669"/>
    <property type="project" value="UniProtKB-SubCell"/>
</dbReference>
<dbReference type="InterPro" id="IPR037925">
    <property type="entry name" value="FlgE/F/G-like"/>
</dbReference>
<name>A0A4Q0MGD1_9HYPH</name>
<proteinExistence type="inferred from homology"/>
<feature type="domain" description="Flagellar hook protein FlgE/F/G-like D1" evidence="9">
    <location>
        <begin position="87"/>
        <end position="138"/>
    </location>
</feature>
<dbReference type="Pfam" id="PF22692">
    <property type="entry name" value="LlgE_F_G_D1"/>
    <property type="match status" value="1"/>
</dbReference>
<evidence type="ECO:0000313" key="10">
    <source>
        <dbReference type="EMBL" id="RXF72621.1"/>
    </source>
</evidence>
<dbReference type="InterPro" id="IPR020013">
    <property type="entry name" value="Flagellar_FlgE/F/G"/>
</dbReference>
<dbReference type="PANTHER" id="PTHR30435">
    <property type="entry name" value="FLAGELLAR PROTEIN"/>
    <property type="match status" value="1"/>
</dbReference>
<comment type="caution">
    <text evidence="10">The sequence shown here is derived from an EMBL/GenBank/DDBJ whole genome shotgun (WGS) entry which is preliminary data.</text>
</comment>
<dbReference type="InterPro" id="IPR037058">
    <property type="entry name" value="Falgellar_hook_FlgE_sf"/>
</dbReference>
<dbReference type="SUPFAM" id="SSF117143">
    <property type="entry name" value="Flagellar hook protein flgE"/>
    <property type="match status" value="1"/>
</dbReference>
<evidence type="ECO:0000256" key="3">
    <source>
        <dbReference type="ARBA" id="ARBA00019015"/>
    </source>
</evidence>
<evidence type="ECO:0000256" key="4">
    <source>
        <dbReference type="ARBA" id="ARBA00023143"/>
    </source>
</evidence>
<keyword evidence="11" id="KW-1185">Reference proteome</keyword>
<dbReference type="EMBL" id="RYFI01000013">
    <property type="protein sequence ID" value="RXF72621.1"/>
    <property type="molecule type" value="Genomic_DNA"/>
</dbReference>
<sequence>MGIYGALTTAVSGLQAQSFALENISGNIANSQTVGYKRTDTSFADLVLGGDMNVRRQVAGSVQAFSRSTNDVQGTLAASSSSTSIGIRGSGFFLVQDQTGEIDGKPTFDSANLYTRRGDFEVDRNGYLVNGAGYFLMGAKLDPATGNAVGSTNEVIQLTKDFMPATATTAIDYRANLASVPQTTNYQAGDPTSWLLDPDITGDVTGARSEEFLASTISGDAVTVYDVKGGAHDVQFRWGKVANEDSSATPAVKDSWALFYMSNNEAGADDVAWTRVDADSSTGGQQNYEFDDKGFLTKPSNGIVTLNDLTIDGANLGAIALNHGTALTQFADTSGSAEVKQLTQDGASSGSITSIEIADGGLVNATYSNGKSRPLYRIPVVSFYAENRLAPVDGGAYAATIASGQPLEDANAEIMGQAIEQSNVDIADEFTKMIVTQQAYSANTRVVSTSDSMMQDALNMIR</sequence>
<evidence type="ECO:0000256" key="2">
    <source>
        <dbReference type="ARBA" id="ARBA00009677"/>
    </source>
</evidence>
<comment type="similarity">
    <text evidence="2 5">Belongs to the flagella basal body rod proteins family.</text>
</comment>
<dbReference type="InterPro" id="IPR053967">
    <property type="entry name" value="LlgE_F_G-like_D1"/>
</dbReference>
<evidence type="ECO:0000256" key="1">
    <source>
        <dbReference type="ARBA" id="ARBA00004117"/>
    </source>
</evidence>
<evidence type="ECO:0000313" key="11">
    <source>
        <dbReference type="Proteomes" id="UP000289708"/>
    </source>
</evidence>
<dbReference type="Pfam" id="PF06429">
    <property type="entry name" value="Flg_bbr_C"/>
    <property type="match status" value="1"/>
</dbReference>
<comment type="subcellular location">
    <subcellularLocation>
        <location evidence="1 5">Bacterial flagellum basal body</location>
    </subcellularLocation>
</comment>
<dbReference type="Pfam" id="PF00460">
    <property type="entry name" value="Flg_bb_rod"/>
    <property type="match status" value="1"/>
</dbReference>
<dbReference type="InterPro" id="IPR010930">
    <property type="entry name" value="Flg_bb/hook_C_dom"/>
</dbReference>
<dbReference type="NCBIfam" id="TIGR03506">
    <property type="entry name" value="FlgEFG_subfam"/>
    <property type="match status" value="1"/>
</dbReference>
<dbReference type="RefSeq" id="WP_128778047.1">
    <property type="nucleotide sequence ID" value="NZ_RYFI01000013.1"/>
</dbReference>
<dbReference type="InterPro" id="IPR011491">
    <property type="entry name" value="FlgE_D2"/>
</dbReference>
<dbReference type="GO" id="GO:0009424">
    <property type="term" value="C:bacterial-type flagellum hook"/>
    <property type="evidence" value="ECO:0007669"/>
    <property type="project" value="TreeGrafter"/>
</dbReference>
<evidence type="ECO:0000259" key="6">
    <source>
        <dbReference type="Pfam" id="PF00460"/>
    </source>
</evidence>
<gene>
    <name evidence="10" type="ORF">EK403_13690</name>
</gene>
<keyword evidence="10" id="KW-0966">Cell projection</keyword>
<dbReference type="OrthoDB" id="8372879at2"/>
<dbReference type="GO" id="GO:0071978">
    <property type="term" value="P:bacterial-type flagellum-dependent swarming motility"/>
    <property type="evidence" value="ECO:0007669"/>
    <property type="project" value="TreeGrafter"/>
</dbReference>
<keyword evidence="4 5" id="KW-0975">Bacterial flagellum</keyword>
<reference evidence="10 11" key="1">
    <citation type="submission" date="2018-12" db="EMBL/GenBank/DDBJ databases">
        <title>bacterium Hansschlegelia zhihuaiae S113.</title>
        <authorList>
            <person name="He J."/>
        </authorList>
    </citation>
    <scope>NUCLEOTIDE SEQUENCE [LARGE SCALE GENOMIC DNA]</scope>
    <source>
        <strain evidence="10 11">S 113</strain>
    </source>
</reference>
<dbReference type="PANTHER" id="PTHR30435:SF1">
    <property type="entry name" value="FLAGELLAR HOOK PROTEIN FLGE"/>
    <property type="match status" value="1"/>
</dbReference>
<feature type="domain" description="Flagellar basal-body/hook protein C-terminal" evidence="7">
    <location>
        <begin position="417"/>
        <end position="460"/>
    </location>
</feature>
<dbReference type="GO" id="GO:0005829">
    <property type="term" value="C:cytosol"/>
    <property type="evidence" value="ECO:0007669"/>
    <property type="project" value="TreeGrafter"/>
</dbReference>
<organism evidence="10 11">
    <name type="scientific">Hansschlegelia zhihuaiae</name>
    <dbReference type="NCBI Taxonomy" id="405005"/>
    <lineage>
        <taxon>Bacteria</taxon>
        <taxon>Pseudomonadati</taxon>
        <taxon>Pseudomonadota</taxon>
        <taxon>Alphaproteobacteria</taxon>
        <taxon>Hyphomicrobiales</taxon>
        <taxon>Methylopilaceae</taxon>
        <taxon>Hansschlegelia</taxon>
    </lineage>
</organism>
<evidence type="ECO:0000259" key="9">
    <source>
        <dbReference type="Pfam" id="PF22692"/>
    </source>
</evidence>